<dbReference type="InterPro" id="IPR020846">
    <property type="entry name" value="MFS_dom"/>
</dbReference>
<reference evidence="10 11" key="1">
    <citation type="submission" date="2013-07" db="EMBL/GenBank/DDBJ databases">
        <authorList>
            <consortium name="DOE Joint Genome Institute"/>
            <person name="Eisen J."/>
            <person name="Huntemann M."/>
            <person name="Han J."/>
            <person name="Chen A."/>
            <person name="Kyrpides N."/>
            <person name="Mavromatis K."/>
            <person name="Markowitz V."/>
            <person name="Palaniappan K."/>
            <person name="Ivanova N."/>
            <person name="Schaumberg A."/>
            <person name="Pati A."/>
            <person name="Liolios K."/>
            <person name="Nordberg H.P."/>
            <person name="Cantor M.N."/>
            <person name="Hua S.X."/>
            <person name="Woyke T."/>
        </authorList>
    </citation>
    <scope>NUCLEOTIDE SEQUENCE [LARGE SCALE GENOMIC DNA]</scope>
    <source>
        <strain evidence="10 11">DSM 44712</strain>
    </source>
</reference>
<dbReference type="InterPro" id="IPR011701">
    <property type="entry name" value="MFS"/>
</dbReference>
<dbReference type="PRINTS" id="PR01036">
    <property type="entry name" value="TCRTETB"/>
</dbReference>
<dbReference type="CDD" id="cd17503">
    <property type="entry name" value="MFS_LmrB_MDR_like"/>
    <property type="match status" value="1"/>
</dbReference>
<dbReference type="Proteomes" id="UP000021053">
    <property type="component" value="Unassembled WGS sequence"/>
</dbReference>
<keyword evidence="4" id="KW-1003">Cell membrane</keyword>
<evidence type="ECO:0000256" key="7">
    <source>
        <dbReference type="ARBA" id="ARBA00023136"/>
    </source>
</evidence>
<comment type="caution">
    <text evidence="10">The sequence shown here is derived from an EMBL/GenBank/DDBJ whole genome shotgun (WGS) entry which is preliminary data.</text>
</comment>
<keyword evidence="5 8" id="KW-0812">Transmembrane</keyword>
<feature type="transmembrane region" description="Helical" evidence="8">
    <location>
        <begin position="91"/>
        <end position="117"/>
    </location>
</feature>
<evidence type="ECO:0000256" key="2">
    <source>
        <dbReference type="ARBA" id="ARBA00008537"/>
    </source>
</evidence>
<dbReference type="PATRIC" id="fig|927661.3.peg.4062"/>
<keyword evidence="7 8" id="KW-0472">Membrane</keyword>
<evidence type="ECO:0000313" key="11">
    <source>
        <dbReference type="Proteomes" id="UP000021053"/>
    </source>
</evidence>
<feature type="transmembrane region" description="Helical" evidence="8">
    <location>
        <begin position="241"/>
        <end position="258"/>
    </location>
</feature>
<feature type="transmembrane region" description="Helical" evidence="8">
    <location>
        <begin position="313"/>
        <end position="336"/>
    </location>
</feature>
<protein>
    <submittedName>
        <fullName evidence="10">Drug resistance transporter, EmrB/QacA subfamily</fullName>
    </submittedName>
</protein>
<evidence type="ECO:0000313" key="10">
    <source>
        <dbReference type="EMBL" id="EXG82886.1"/>
    </source>
</evidence>
<feature type="transmembrane region" description="Helical" evidence="8">
    <location>
        <begin position="59"/>
        <end position="79"/>
    </location>
</feature>
<evidence type="ECO:0000259" key="9">
    <source>
        <dbReference type="PROSITE" id="PS50850"/>
    </source>
</evidence>
<comment type="similarity">
    <text evidence="2">Belongs to the major facilitator superfamily. EmrB family.</text>
</comment>
<proteinExistence type="inferred from homology"/>
<feature type="transmembrane region" description="Helical" evidence="8">
    <location>
        <begin position="373"/>
        <end position="393"/>
    </location>
</feature>
<keyword evidence="11" id="KW-1185">Reference proteome</keyword>
<feature type="transmembrane region" description="Helical" evidence="8">
    <location>
        <begin position="348"/>
        <end position="367"/>
    </location>
</feature>
<evidence type="ECO:0000256" key="8">
    <source>
        <dbReference type="SAM" id="Phobius"/>
    </source>
</evidence>
<feature type="transmembrane region" description="Helical" evidence="8">
    <location>
        <begin position="209"/>
        <end position="229"/>
    </location>
</feature>
<feature type="transmembrane region" description="Helical" evidence="8">
    <location>
        <begin position="405"/>
        <end position="433"/>
    </location>
</feature>
<feature type="transmembrane region" description="Helical" evidence="8">
    <location>
        <begin position="453"/>
        <end position="475"/>
    </location>
</feature>
<dbReference type="Pfam" id="PF07690">
    <property type="entry name" value="MFS_1"/>
    <property type="match status" value="1"/>
</dbReference>
<feature type="transmembrane region" description="Helical" evidence="8">
    <location>
        <begin position="177"/>
        <end position="197"/>
    </location>
</feature>
<dbReference type="GO" id="GO:0005886">
    <property type="term" value="C:plasma membrane"/>
    <property type="evidence" value="ECO:0007669"/>
    <property type="project" value="UniProtKB-SubCell"/>
</dbReference>
<evidence type="ECO:0000256" key="1">
    <source>
        <dbReference type="ARBA" id="ARBA00004651"/>
    </source>
</evidence>
<dbReference type="GO" id="GO:0022857">
    <property type="term" value="F:transmembrane transporter activity"/>
    <property type="evidence" value="ECO:0007669"/>
    <property type="project" value="InterPro"/>
</dbReference>
<dbReference type="PANTHER" id="PTHR42718">
    <property type="entry name" value="MAJOR FACILITATOR SUPERFAMILY MULTIDRUG TRANSPORTER MFSC"/>
    <property type="match status" value="1"/>
</dbReference>
<dbReference type="NCBIfam" id="TIGR00711">
    <property type="entry name" value="efflux_EmrB"/>
    <property type="match status" value="1"/>
</dbReference>
<feature type="transmembrane region" description="Helical" evidence="8">
    <location>
        <begin position="149"/>
        <end position="171"/>
    </location>
</feature>
<evidence type="ECO:0000256" key="6">
    <source>
        <dbReference type="ARBA" id="ARBA00022989"/>
    </source>
</evidence>
<dbReference type="AlphaFoldDB" id="A0A011ALS2"/>
<dbReference type="InterPro" id="IPR036259">
    <property type="entry name" value="MFS_trans_sf"/>
</dbReference>
<dbReference type="Gene3D" id="1.20.1720.10">
    <property type="entry name" value="Multidrug resistance protein D"/>
    <property type="match status" value="1"/>
</dbReference>
<dbReference type="InterPro" id="IPR004638">
    <property type="entry name" value="EmrB-like"/>
</dbReference>
<comment type="subcellular location">
    <subcellularLocation>
        <location evidence="1">Cell membrane</location>
        <topology evidence="1">Multi-pass membrane protein</topology>
    </subcellularLocation>
</comment>
<name>A0A011ALS2_9ACTN</name>
<dbReference type="PROSITE" id="PS50850">
    <property type="entry name" value="MFS"/>
    <property type="match status" value="1"/>
</dbReference>
<evidence type="ECO:0000256" key="5">
    <source>
        <dbReference type="ARBA" id="ARBA00022692"/>
    </source>
</evidence>
<dbReference type="SUPFAM" id="SSF103473">
    <property type="entry name" value="MFS general substrate transporter"/>
    <property type="match status" value="1"/>
</dbReference>
<sequence>MTLAADAPRTAPSTEQRLSPADRNLIGLLVISTFVVIFNETVMSLALPRLMSDLNVSAATGQWLTTGFLLTMAVVIPATGFVMERFSVRQVFVAAMGLFSTGTLIAAAAPGFGVLLLGRVVQAGGTGVMIPLLMTTAMSLVSPGSRGRIMGVISIVISVAPAIGPTVSGLVLSRLSWRWLFLVVLPIALLSLALGAWKVRNVTTPRRAHLDVLSLVLSAAGFGGLIYGLAGLGESGGHAPVAPWIPVVVGLVALVLFVRRQRALQRGRGPLMDLRVFAQRSFTVSVLVMIAGFMSLFGALILLPIYLQSVHGLSTLAAGLLVLPGGLAMGTLSPLVGRLYDRFGPQPLVLPGTVVLSAALWLLATVGPETSTALVVLFHVMVMSALALMLTPLMTSALGSLPADLYGHGSAVISTLQQVAGAAGTALFVTVLSRTTAAGLAGGADTVTATADGVQAAFVWGGVISLVAVVAALWVRRTPAVP</sequence>
<accession>A0A011ALS2</accession>
<keyword evidence="3" id="KW-0813">Transport</keyword>
<dbReference type="RefSeq" id="WP_035852919.1">
    <property type="nucleotide sequence ID" value="NZ_KK073874.1"/>
</dbReference>
<gene>
    <name evidence="10" type="ORF">CryarDRAFT_4088</name>
</gene>
<dbReference type="EMBL" id="JFBT01000001">
    <property type="protein sequence ID" value="EXG82886.1"/>
    <property type="molecule type" value="Genomic_DNA"/>
</dbReference>
<evidence type="ECO:0000256" key="4">
    <source>
        <dbReference type="ARBA" id="ARBA00022475"/>
    </source>
</evidence>
<dbReference type="OrthoDB" id="9812221at2"/>
<feature type="transmembrane region" description="Helical" evidence="8">
    <location>
        <begin position="25"/>
        <end position="47"/>
    </location>
</feature>
<dbReference type="HOGENOM" id="CLU_000960_28_0_11"/>
<feature type="domain" description="Major facilitator superfamily (MFS) profile" evidence="9">
    <location>
        <begin position="25"/>
        <end position="480"/>
    </location>
</feature>
<feature type="transmembrane region" description="Helical" evidence="8">
    <location>
        <begin position="123"/>
        <end position="142"/>
    </location>
</feature>
<dbReference type="Gene3D" id="1.20.1250.20">
    <property type="entry name" value="MFS general substrate transporter like domains"/>
    <property type="match status" value="1"/>
</dbReference>
<evidence type="ECO:0000256" key="3">
    <source>
        <dbReference type="ARBA" id="ARBA00022448"/>
    </source>
</evidence>
<dbReference type="PANTHER" id="PTHR42718:SF9">
    <property type="entry name" value="MAJOR FACILITATOR SUPERFAMILY MULTIDRUG TRANSPORTER MFSC"/>
    <property type="match status" value="1"/>
</dbReference>
<keyword evidence="6 8" id="KW-1133">Transmembrane helix</keyword>
<organism evidence="10 11">
    <name type="scientific">Cryptosporangium arvum DSM 44712</name>
    <dbReference type="NCBI Taxonomy" id="927661"/>
    <lineage>
        <taxon>Bacteria</taxon>
        <taxon>Bacillati</taxon>
        <taxon>Actinomycetota</taxon>
        <taxon>Actinomycetes</taxon>
        <taxon>Cryptosporangiales</taxon>
        <taxon>Cryptosporangiaceae</taxon>
        <taxon>Cryptosporangium</taxon>
    </lineage>
</organism>
<feature type="transmembrane region" description="Helical" evidence="8">
    <location>
        <begin position="282"/>
        <end position="307"/>
    </location>
</feature>